<evidence type="ECO:0000256" key="1">
    <source>
        <dbReference type="SAM" id="MobiDB-lite"/>
    </source>
</evidence>
<organism evidence="3 4">
    <name type="scientific">Aquibacillus salsiterrae</name>
    <dbReference type="NCBI Taxonomy" id="2950439"/>
    <lineage>
        <taxon>Bacteria</taxon>
        <taxon>Bacillati</taxon>
        <taxon>Bacillota</taxon>
        <taxon>Bacilli</taxon>
        <taxon>Bacillales</taxon>
        <taxon>Bacillaceae</taxon>
        <taxon>Aquibacillus</taxon>
    </lineage>
</organism>
<sequence>MSADNINMRVGDWVKGKTRKGELIYGYIVEKVEANATKVELKVIQCDNARIVGNIVQLDRTTVERLDTTETFTHQQLEELIDLALKSRDEEWFMELTGQLKRRRHGNPATNNSKLVKNKNYEEARD</sequence>
<proteinExistence type="predicted"/>
<dbReference type="InterPro" id="IPR014957">
    <property type="entry name" value="IDEAL_dom"/>
</dbReference>
<feature type="domain" description="IDEAL" evidence="2">
    <location>
        <begin position="65"/>
        <end position="100"/>
    </location>
</feature>
<dbReference type="AlphaFoldDB" id="A0A9X3WHX7"/>
<dbReference type="Gene3D" id="4.10.810.10">
    <property type="entry name" value="Virus Scaffolding Protein, Chain A"/>
    <property type="match status" value="1"/>
</dbReference>
<dbReference type="RefSeq" id="WP_272446429.1">
    <property type="nucleotide sequence ID" value="NZ_JAMQKC010000008.1"/>
</dbReference>
<accession>A0A9X3WHX7</accession>
<name>A0A9X3WHX7_9BACI</name>
<feature type="region of interest" description="Disordered" evidence="1">
    <location>
        <begin position="100"/>
        <end position="126"/>
    </location>
</feature>
<dbReference type="Proteomes" id="UP001145069">
    <property type="component" value="Unassembled WGS sequence"/>
</dbReference>
<gene>
    <name evidence="3" type="ORF">NC799_10690</name>
</gene>
<evidence type="ECO:0000313" key="3">
    <source>
        <dbReference type="EMBL" id="MDC3417361.1"/>
    </source>
</evidence>
<reference evidence="3" key="1">
    <citation type="submission" date="2022-06" db="EMBL/GenBank/DDBJ databases">
        <title>Aquibacillus sp. a new bacterium isolated from soil saline samples.</title>
        <authorList>
            <person name="Galisteo C."/>
            <person name="De La Haba R."/>
            <person name="Sanchez-Porro C."/>
            <person name="Ventosa A."/>
        </authorList>
    </citation>
    <scope>NUCLEOTIDE SEQUENCE</scope>
    <source>
        <strain evidence="3">3ASR75-54</strain>
    </source>
</reference>
<dbReference type="InterPro" id="IPR027393">
    <property type="entry name" value="Virus_scaffolding_prot_C"/>
</dbReference>
<evidence type="ECO:0000259" key="2">
    <source>
        <dbReference type="SMART" id="SM00914"/>
    </source>
</evidence>
<protein>
    <submittedName>
        <fullName evidence="3">IDEAL domain-containing protein</fullName>
    </submittedName>
</protein>
<comment type="caution">
    <text evidence="3">The sequence shown here is derived from an EMBL/GenBank/DDBJ whole genome shotgun (WGS) entry which is preliminary data.</text>
</comment>
<dbReference type="SMART" id="SM00914">
    <property type="entry name" value="IDEAL"/>
    <property type="match status" value="1"/>
</dbReference>
<dbReference type="EMBL" id="JAMQKC010000008">
    <property type="protein sequence ID" value="MDC3417361.1"/>
    <property type="molecule type" value="Genomic_DNA"/>
</dbReference>
<keyword evidence="4" id="KW-1185">Reference proteome</keyword>
<evidence type="ECO:0000313" key="4">
    <source>
        <dbReference type="Proteomes" id="UP001145069"/>
    </source>
</evidence>
<dbReference type="Pfam" id="PF08858">
    <property type="entry name" value="IDEAL"/>
    <property type="match status" value="1"/>
</dbReference>